<reference evidence="2 3" key="1">
    <citation type="submission" date="2024-04" db="EMBL/GenBank/DDBJ databases">
        <title>Phyllosticta paracitricarpa is synonymous to the EU quarantine fungus P. citricarpa based on phylogenomic analyses.</title>
        <authorList>
            <consortium name="Lawrence Berkeley National Laboratory"/>
            <person name="Van Ingen-Buijs V.A."/>
            <person name="Van Westerhoven A.C."/>
            <person name="Haridas S."/>
            <person name="Skiadas P."/>
            <person name="Martin F."/>
            <person name="Groenewald J.Z."/>
            <person name="Crous P.W."/>
            <person name="Seidl M.F."/>
        </authorList>
    </citation>
    <scope>NUCLEOTIDE SEQUENCE [LARGE SCALE GENOMIC DNA]</scope>
    <source>
        <strain evidence="2 3">CBS 122670</strain>
    </source>
</reference>
<feature type="compositionally biased region" description="Low complexity" evidence="1">
    <location>
        <begin position="632"/>
        <end position="646"/>
    </location>
</feature>
<feature type="region of interest" description="Disordered" evidence="1">
    <location>
        <begin position="1"/>
        <end position="24"/>
    </location>
</feature>
<feature type="compositionally biased region" description="Polar residues" evidence="1">
    <location>
        <begin position="459"/>
        <end position="476"/>
    </location>
</feature>
<keyword evidence="3" id="KW-1185">Reference proteome</keyword>
<feature type="region of interest" description="Disordered" evidence="1">
    <location>
        <begin position="361"/>
        <end position="433"/>
    </location>
</feature>
<sequence>MAAVKSFRISRASSASHADGPHDPFAKLVFEPALESDELFDALREAYPAVKTHTERKKQAVLEFLMDERQAIEQEITAFVQGSAAPAPVGAFSPKDRASPPNPPSARNTSTSYSGDESLSSSAAPSSGESSPETLSLKQMTSVWTASGDAPPKIHHRRSMTTKEKEEYRKRRQMKACQDCRSRKRKCNHDTAASSRVTSKVKKRSKAPQHTTPSESSFQLEGSSVWGESSLMGSVMESPLNFPDFGPPAPAGVEGFEDFLLLPEDDEFSMAFSPDPLFSTAAMNNPFPYAYAEPQQPTHSFAIHQPYAQSFGSNSSTSASAYSSPGRSMAPANTGIAPAQMTQSSQNWDMGLAGHGVNMDLTSGNLHGQAPMPVVETIPSGSSGGGRGADTTLHNVVQPQPSRGRQQASADSTLSAALSQRPLPHPGTQPLVTERNTAPVHTCEGVGTEPFSASVANAPGSTRTSNGNSPLVINNTSSSVPVTQSLVTVNNASSSAPVNQPLVTERDPARLHTCEGVGTAGSSAAAAEIPLSTRTSNSNSQMIINNTSSSAPATGLVCYVPSPPTTRRARRSPAGVTSSSGSDASDSVSSSRTSSGGIDPGTATTVTRTSTVPVLGGDELESAVVCDPGRQASPLTTATPSTSSASIQRGSINTANQLSTNEREIRRRSGSLRSALADTPASSILLSALFTSFFFPTSTTTTVATLTRFSPELILALTALVFFALSYARHVAALLSSLAGMAPVSFVDGALSDGEKQETAALHQRSFGRALGLVRSAAYPSQRSRPSPRGVMATPKPYCERVPQLLLV</sequence>
<organism evidence="2 3">
    <name type="scientific">Phyllosticta citricarpa</name>
    <dbReference type="NCBI Taxonomy" id="55181"/>
    <lineage>
        <taxon>Eukaryota</taxon>
        <taxon>Fungi</taxon>
        <taxon>Dikarya</taxon>
        <taxon>Ascomycota</taxon>
        <taxon>Pezizomycotina</taxon>
        <taxon>Dothideomycetes</taxon>
        <taxon>Dothideomycetes incertae sedis</taxon>
        <taxon>Botryosphaeriales</taxon>
        <taxon>Phyllostictaceae</taxon>
        <taxon>Phyllosticta</taxon>
    </lineage>
</organism>
<comment type="caution">
    <text evidence="2">The sequence shown here is derived from an EMBL/GenBank/DDBJ whole genome shotgun (WGS) entry which is preliminary data.</text>
</comment>
<gene>
    <name evidence="2" type="ORF">IWX46DRAFT_605003</name>
</gene>
<name>A0ABR1M2S8_9PEZI</name>
<accession>A0ABR1M2S8</accession>
<evidence type="ECO:0000313" key="3">
    <source>
        <dbReference type="Proteomes" id="UP001365128"/>
    </source>
</evidence>
<dbReference type="Proteomes" id="UP001365128">
    <property type="component" value="Unassembled WGS sequence"/>
</dbReference>
<feature type="compositionally biased region" description="Low complexity" evidence="1">
    <location>
        <begin position="314"/>
        <end position="328"/>
    </location>
</feature>
<feature type="region of interest" description="Disordered" evidence="1">
    <location>
        <begin position="451"/>
        <end position="476"/>
    </location>
</feature>
<feature type="compositionally biased region" description="Polar residues" evidence="1">
    <location>
        <begin position="392"/>
        <end position="405"/>
    </location>
</feature>
<evidence type="ECO:0000256" key="1">
    <source>
        <dbReference type="SAM" id="MobiDB-lite"/>
    </source>
</evidence>
<evidence type="ECO:0000313" key="2">
    <source>
        <dbReference type="EMBL" id="KAK7541824.1"/>
    </source>
</evidence>
<feature type="compositionally biased region" description="Low complexity" evidence="1">
    <location>
        <begin position="572"/>
        <end position="611"/>
    </location>
</feature>
<feature type="compositionally biased region" description="Polar residues" evidence="1">
    <location>
        <begin position="133"/>
        <end position="145"/>
    </location>
</feature>
<feature type="region of interest" description="Disordered" evidence="1">
    <location>
        <begin position="87"/>
        <end position="222"/>
    </location>
</feature>
<proteinExistence type="predicted"/>
<feature type="region of interest" description="Disordered" evidence="1">
    <location>
        <begin position="629"/>
        <end position="648"/>
    </location>
</feature>
<feature type="compositionally biased region" description="Low complexity" evidence="1">
    <location>
        <begin position="406"/>
        <end position="420"/>
    </location>
</feature>
<evidence type="ECO:0008006" key="4">
    <source>
        <dbReference type="Google" id="ProtNLM"/>
    </source>
</evidence>
<feature type="region of interest" description="Disordered" evidence="1">
    <location>
        <begin position="314"/>
        <end position="334"/>
    </location>
</feature>
<feature type="compositionally biased region" description="Polar residues" evidence="1">
    <location>
        <begin position="208"/>
        <end position="222"/>
    </location>
</feature>
<dbReference type="EMBL" id="JBBPDW010000023">
    <property type="protein sequence ID" value="KAK7541824.1"/>
    <property type="molecule type" value="Genomic_DNA"/>
</dbReference>
<feature type="compositionally biased region" description="Low complexity" evidence="1">
    <location>
        <begin position="109"/>
        <end position="132"/>
    </location>
</feature>
<feature type="region of interest" description="Disordered" evidence="1">
    <location>
        <begin position="553"/>
        <end position="611"/>
    </location>
</feature>
<protein>
    <recommendedName>
        <fullName evidence="4">Zn(2)-C6 fungal-type domain-containing protein</fullName>
    </recommendedName>
</protein>